<dbReference type="EMBL" id="JAHUZD010000143">
    <property type="protein sequence ID" value="KAI3402517.2"/>
    <property type="molecule type" value="Genomic_DNA"/>
</dbReference>
<accession>A0AAI9SSV8</accession>
<sequence>MALISGKINLYELSTKSVRSPSLSQSSSVSSLDTNGLRRKARFDDRSATKISLALKSYRNESIKSKDSSVKSQNTEAIEMEQRRMFSWSPLKKINELIMSSKFEQGSVTHVISNSIYIAVATIKSNIVIFNYKQTIEVILKVGTGDEDTNNDITRGDEITSMAFSSDSTFFVAGYKDGVIRVWNMNSNRSSSIPSLVTPFFTIYPISTNTTSSEGHFLNTAITFIDFVQLRNYQIISIDESGMVLYHKISTKLINKYVKSERLLGFGNSIRNDDTKSKILNFGALPLGSSHQITDEMGVISIMTLDALIIVSTTSINDPGMSNVLPQFKINSRSKDPSSIQSESLSFSAMNWFPCVDTSNGISNAKLAYSWNSLLGIVELDNRILPQNLIHIVHEARDKDKAVPKLPFRKTCKWTCTDANIIDLKWASSEVLCVFTQNPGGIVVMKTFYYDGSSLTQIAQDELGDGIKEIKTTKQSLLVLKNSGLYLGRQLSWADILLEKVSKLKYVEALSIADEFYQTTSKGKLTAVGLPVNRAKRTKVLRPYLIDIMKESIPHLLVQNDDHEKNLKIYFNIITYVGSANILEDLLEAVNNDEVFFGVLESYLLFDIIQALPPAVLKRLVEYYASNEKGELLTEILCTLDINSLDIDLTIQLCKKHKLRDCLIYIWNSLLNDYESPLIDFIGDFRDPNFADSEDGLKAYAYMSYILTGRQYPTDKYIQREEMNAIRSVCDILFSSSAIERNGKVVPAANNHTIFPYLYTFLEANSFQMLSTLNEFFESSFLNEDARYNRQYLIEALLDLFDANESNFTSFDKCQLAIFIARNYPKYSQLIRLSESTLDKVINALCQNLDDSIVEDCELALESLVSQYLPEDETFIEKLQLVKFYNVLGDIFNSEGKYSRALEMWLLKNDNDAKVSRDDEHITQLMNLIENSFTKTKNANEKINIIKVLKGNFAKFVRLDYDSTFFNLINKFAPKLHTEILNVNNDDDKKNKNDSGNDDDSIVVYQYITKLFSLSGYEPDPSIITQYIKLLIKFDKMSVFEFINHWKAHIVSNGNYQEILQLLRDNSIINGEACLFAFQSEFEAAVSCILNHLENFPEPTTKSNQFADLLGYCMDICESPETYNVHVEDGVTLNEQLWLKVIYTLVDMASSREGDARKTINLFIHDCFRKVSEHKLNYSKGGSGEKSFLTIFNRFLQQYSHNKDNDDDDNDTTSNNNNNIRVKSATLSNIRGVLQEVFISYSYESEMLKISLKMLNDDVYKTMLVIRNNRLRGLILKAAQACASCGKIMGGEEGEDGGLSSATYEQHILAWEDRERNKLPMSQPMDKKNGKDDIEARFHSLKLLYFECGHSYHSTCLKKLSKTKTCIICD</sequence>
<evidence type="ECO:0000259" key="3">
    <source>
        <dbReference type="Pfam" id="PF12816"/>
    </source>
</evidence>
<dbReference type="InterPro" id="IPR036322">
    <property type="entry name" value="WD40_repeat_dom_sf"/>
</dbReference>
<keyword evidence="6" id="KW-1185">Reference proteome</keyword>
<dbReference type="Pfam" id="PF23410">
    <property type="entry name" value="Beta-prop_VPS8"/>
    <property type="match status" value="1"/>
</dbReference>
<dbReference type="RefSeq" id="XP_049178264.1">
    <property type="nucleotide sequence ID" value="XM_049326066.1"/>
</dbReference>
<name>A0AAI9SSV8_9ASCO</name>
<dbReference type="PROSITE" id="PS50082">
    <property type="entry name" value="WD_REPEATS_2"/>
    <property type="match status" value="1"/>
</dbReference>
<dbReference type="InterPro" id="IPR025941">
    <property type="entry name" value="Vps8_central_dom"/>
</dbReference>
<dbReference type="GO" id="GO:0006623">
    <property type="term" value="P:protein targeting to vacuole"/>
    <property type="evidence" value="ECO:0007669"/>
    <property type="project" value="InterPro"/>
</dbReference>
<dbReference type="SUPFAM" id="SSF50978">
    <property type="entry name" value="WD40 repeat-like"/>
    <property type="match status" value="1"/>
</dbReference>
<feature type="domain" description="VPS8-like TPR-like repeats" evidence="4">
    <location>
        <begin position="1126"/>
        <end position="1265"/>
    </location>
</feature>
<reference evidence="5" key="1">
    <citation type="journal article" date="2022" name="DNA Res.">
        <title>Genome analysis of five recently described species of the CUG-Ser clade uncovers Candida theae as a new hybrid lineage with pathogenic potential in the Candida parapsilosis species complex.</title>
        <authorList>
            <person name="Mixao V."/>
            <person name="Del Olmo V."/>
            <person name="Hegedusova E."/>
            <person name="Saus E."/>
            <person name="Pryszcz L."/>
            <person name="Cillingova A."/>
            <person name="Nosek J."/>
            <person name="Gabaldon T."/>
        </authorList>
    </citation>
    <scope>NUCLEOTIDE SEQUENCE</scope>
    <source>
        <strain evidence="5">CBS 10844</strain>
    </source>
</reference>
<organism evidence="5 6">
    <name type="scientific">Candida oxycetoniae</name>
    <dbReference type="NCBI Taxonomy" id="497107"/>
    <lineage>
        <taxon>Eukaryota</taxon>
        <taxon>Fungi</taxon>
        <taxon>Dikarya</taxon>
        <taxon>Ascomycota</taxon>
        <taxon>Saccharomycotina</taxon>
        <taxon>Pichiomycetes</taxon>
        <taxon>Debaryomycetaceae</taxon>
        <taxon>Candida/Lodderomyces clade</taxon>
        <taxon>Candida</taxon>
    </lineage>
</organism>
<evidence type="ECO:0000313" key="5">
    <source>
        <dbReference type="EMBL" id="KAI3402517.2"/>
    </source>
</evidence>
<keyword evidence="2" id="KW-0853">WD repeat</keyword>
<dbReference type="GO" id="GO:0030897">
    <property type="term" value="C:HOPS complex"/>
    <property type="evidence" value="ECO:0007669"/>
    <property type="project" value="TreeGrafter"/>
</dbReference>
<evidence type="ECO:0000256" key="2">
    <source>
        <dbReference type="PROSITE-ProRule" id="PRU00221"/>
    </source>
</evidence>
<gene>
    <name evidence="5" type="ORF">KGF56_004609</name>
</gene>
<dbReference type="PROSITE" id="PS50294">
    <property type="entry name" value="WD_REPEATS_REGION"/>
    <property type="match status" value="1"/>
</dbReference>
<dbReference type="InterPro" id="IPR059070">
    <property type="entry name" value="TPR_VPS8_2"/>
</dbReference>
<proteinExistence type="inferred from homology"/>
<dbReference type="GeneID" id="73382224"/>
<protein>
    <submittedName>
        <fullName evidence="5">VPS8</fullName>
    </submittedName>
</protein>
<dbReference type="PANTHER" id="PTHR12616">
    <property type="entry name" value="VACUOLAR PROTEIN SORTING VPS41"/>
    <property type="match status" value="1"/>
</dbReference>
<evidence type="ECO:0000259" key="4">
    <source>
        <dbReference type="Pfam" id="PF25066"/>
    </source>
</evidence>
<dbReference type="InterPro" id="IPR045111">
    <property type="entry name" value="Vps41/Vps8"/>
</dbReference>
<dbReference type="PANTHER" id="PTHR12616:SF8">
    <property type="entry name" value="VACUOLAR PROTEIN SORTING-ASSOCIATED PROTEIN 8 HOMOLOG"/>
    <property type="match status" value="1"/>
</dbReference>
<comment type="similarity">
    <text evidence="1">Belongs to the VPS8 family.</text>
</comment>
<dbReference type="InterPro" id="IPR015943">
    <property type="entry name" value="WD40/YVTN_repeat-like_dom_sf"/>
</dbReference>
<dbReference type="Gene3D" id="2.130.10.10">
    <property type="entry name" value="YVTN repeat-like/Quinoprotein amine dehydrogenase"/>
    <property type="match status" value="1"/>
</dbReference>
<dbReference type="InterPro" id="IPR001680">
    <property type="entry name" value="WD40_rpt"/>
</dbReference>
<comment type="caution">
    <text evidence="5">The sequence shown here is derived from an EMBL/GenBank/DDBJ whole genome shotgun (WGS) entry which is preliminary data.</text>
</comment>
<evidence type="ECO:0000256" key="1">
    <source>
        <dbReference type="ARBA" id="ARBA00009422"/>
    </source>
</evidence>
<dbReference type="Pfam" id="PF12816">
    <property type="entry name" value="TPR_Vps8"/>
    <property type="match status" value="1"/>
</dbReference>
<feature type="repeat" description="WD" evidence="2">
    <location>
        <begin position="157"/>
        <end position="193"/>
    </location>
</feature>
<dbReference type="Pfam" id="PF25066">
    <property type="entry name" value="TPR_VPS8_2"/>
    <property type="match status" value="1"/>
</dbReference>
<dbReference type="GO" id="GO:0005770">
    <property type="term" value="C:late endosome"/>
    <property type="evidence" value="ECO:0007669"/>
    <property type="project" value="TreeGrafter"/>
</dbReference>
<dbReference type="GO" id="GO:0034058">
    <property type="term" value="P:endosomal vesicle fusion"/>
    <property type="evidence" value="ECO:0007669"/>
    <property type="project" value="TreeGrafter"/>
</dbReference>
<dbReference type="Pfam" id="PF23413">
    <property type="entry name" value="zf_RING_Vps8_fungal"/>
    <property type="match status" value="1"/>
</dbReference>
<feature type="domain" description="Vacuolar protein sorting-associated protein 8 central" evidence="3">
    <location>
        <begin position="595"/>
        <end position="777"/>
    </location>
</feature>
<evidence type="ECO:0000313" key="6">
    <source>
        <dbReference type="Proteomes" id="UP001202479"/>
    </source>
</evidence>
<dbReference type="SMART" id="SM00320">
    <property type="entry name" value="WD40"/>
    <property type="match status" value="1"/>
</dbReference>
<dbReference type="Proteomes" id="UP001202479">
    <property type="component" value="Unassembled WGS sequence"/>
</dbReference>